<evidence type="ECO:0000256" key="7">
    <source>
        <dbReference type="ARBA" id="ARBA00023136"/>
    </source>
</evidence>
<feature type="transmembrane region" description="Helical" evidence="8">
    <location>
        <begin position="132"/>
        <end position="156"/>
    </location>
</feature>
<dbReference type="NCBIfam" id="TIGR03173">
    <property type="entry name" value="pbuX"/>
    <property type="match status" value="1"/>
</dbReference>
<feature type="transmembrane region" description="Helical" evidence="8">
    <location>
        <begin position="345"/>
        <end position="365"/>
    </location>
</feature>
<evidence type="ECO:0000256" key="6">
    <source>
        <dbReference type="ARBA" id="ARBA00022989"/>
    </source>
</evidence>
<keyword evidence="4" id="KW-1003">Cell membrane</keyword>
<feature type="transmembrane region" description="Helical" evidence="8">
    <location>
        <begin position="193"/>
        <end position="218"/>
    </location>
</feature>
<dbReference type="PANTHER" id="PTHR42810:SF4">
    <property type="entry name" value="URIC ACID TRANSPORTER UACT"/>
    <property type="match status" value="1"/>
</dbReference>
<dbReference type="AlphaFoldDB" id="A0A7W7FVG8"/>
<dbReference type="EMBL" id="JACHMH010000001">
    <property type="protein sequence ID" value="MBB4680406.1"/>
    <property type="molecule type" value="Genomic_DNA"/>
</dbReference>
<dbReference type="InterPro" id="IPR017588">
    <property type="entry name" value="UacT-like"/>
</dbReference>
<protein>
    <submittedName>
        <fullName evidence="9">Xanthine permease</fullName>
    </submittedName>
</protein>
<dbReference type="NCBIfam" id="TIGR00801">
    <property type="entry name" value="ncs2"/>
    <property type="match status" value="1"/>
</dbReference>
<sequence>MTNVHPVDERLGAGRLAVLGLQHVLVLYAGAVAAPVVLAAGLGLSTADLVYLVATDLLLCGLGTLLQSLGVWKVGVRMPMVLGAAFTSVAPMLVIAQGHDIRTMYGALLVSGVFMVLAAPLFGRLLRFFPPVVMGTAITLIGIQLVPVAAGMIVGVNPAAPGFGSPGAIGLALVVVVVVVAVHRFLPGGVRQLSILIGLLVGTGVAVGLGLVDLGAVFRGPVVGFPEPFHFGLPSFEWSAILSLIIIQIVIMVECAGQVQAVGTAVDKPVGPSDVAASLRADGLITMLASVFQSFMYVTYAQNIGMVSVTKVRSRYVTAVAGGIALTLSFFPFMGRVVSVVPQPVLGGAALVMVATVALVGVRILSTVDLQDGRNLVVVAVSLGVGLLPTVQPAFYSQFPPSAQLFLSSSVATGTVVAFVLNLVLPQRKD</sequence>
<comment type="subcellular location">
    <subcellularLocation>
        <location evidence="1">Cell membrane</location>
        <topology evidence="1">Multi-pass membrane protein</topology>
    </subcellularLocation>
</comment>
<evidence type="ECO:0000256" key="1">
    <source>
        <dbReference type="ARBA" id="ARBA00004651"/>
    </source>
</evidence>
<gene>
    <name evidence="9" type="ORF">HNR67_006524</name>
</gene>
<organism evidence="9 10">
    <name type="scientific">Crossiella cryophila</name>
    <dbReference type="NCBI Taxonomy" id="43355"/>
    <lineage>
        <taxon>Bacteria</taxon>
        <taxon>Bacillati</taxon>
        <taxon>Actinomycetota</taxon>
        <taxon>Actinomycetes</taxon>
        <taxon>Pseudonocardiales</taxon>
        <taxon>Pseudonocardiaceae</taxon>
        <taxon>Crossiella</taxon>
    </lineage>
</organism>
<dbReference type="GO" id="GO:0042907">
    <property type="term" value="F:xanthine transmembrane transporter activity"/>
    <property type="evidence" value="ECO:0007669"/>
    <property type="project" value="TreeGrafter"/>
</dbReference>
<keyword evidence="7 8" id="KW-0472">Membrane</keyword>
<evidence type="ECO:0000256" key="2">
    <source>
        <dbReference type="ARBA" id="ARBA00008821"/>
    </source>
</evidence>
<proteinExistence type="inferred from homology"/>
<comment type="similarity">
    <text evidence="2">Belongs to the nucleobase:cation symporter-2 (NCS2) (TC 2.A.40) family.</text>
</comment>
<dbReference type="PANTHER" id="PTHR42810">
    <property type="entry name" value="PURINE PERMEASE C1399.01C-RELATED"/>
    <property type="match status" value="1"/>
</dbReference>
<dbReference type="RefSeq" id="WP_185006177.1">
    <property type="nucleotide sequence ID" value="NZ_BAAAUI010000005.1"/>
</dbReference>
<keyword evidence="3" id="KW-0813">Transport</keyword>
<feature type="transmembrane region" description="Helical" evidence="8">
    <location>
        <begin position="104"/>
        <end position="125"/>
    </location>
</feature>
<evidence type="ECO:0000256" key="5">
    <source>
        <dbReference type="ARBA" id="ARBA00022692"/>
    </source>
</evidence>
<feature type="transmembrane region" description="Helical" evidence="8">
    <location>
        <begin position="316"/>
        <end position="333"/>
    </location>
</feature>
<dbReference type="InterPro" id="IPR006042">
    <property type="entry name" value="Xan_ur_permease"/>
</dbReference>
<feature type="transmembrane region" description="Helical" evidence="8">
    <location>
        <begin position="50"/>
        <end position="72"/>
    </location>
</feature>
<dbReference type="GO" id="GO:0005886">
    <property type="term" value="C:plasma membrane"/>
    <property type="evidence" value="ECO:0007669"/>
    <property type="project" value="UniProtKB-SubCell"/>
</dbReference>
<evidence type="ECO:0000313" key="9">
    <source>
        <dbReference type="EMBL" id="MBB4680406.1"/>
    </source>
</evidence>
<name>A0A7W7FVG8_9PSEU</name>
<evidence type="ECO:0000256" key="3">
    <source>
        <dbReference type="ARBA" id="ARBA00022448"/>
    </source>
</evidence>
<feature type="transmembrane region" description="Helical" evidence="8">
    <location>
        <begin position="25"/>
        <end position="44"/>
    </location>
</feature>
<feature type="transmembrane region" description="Helical" evidence="8">
    <location>
        <begin position="238"/>
        <end position="256"/>
    </location>
</feature>
<dbReference type="Pfam" id="PF00860">
    <property type="entry name" value="Xan_ur_permease"/>
    <property type="match status" value="1"/>
</dbReference>
<feature type="transmembrane region" description="Helical" evidence="8">
    <location>
        <begin position="405"/>
        <end position="425"/>
    </location>
</feature>
<feature type="transmembrane region" description="Helical" evidence="8">
    <location>
        <begin position="377"/>
        <end position="399"/>
    </location>
</feature>
<evidence type="ECO:0000256" key="8">
    <source>
        <dbReference type="SAM" id="Phobius"/>
    </source>
</evidence>
<keyword evidence="10" id="KW-1185">Reference proteome</keyword>
<evidence type="ECO:0000256" key="4">
    <source>
        <dbReference type="ARBA" id="ARBA00022475"/>
    </source>
</evidence>
<evidence type="ECO:0000313" key="10">
    <source>
        <dbReference type="Proteomes" id="UP000533598"/>
    </source>
</evidence>
<dbReference type="NCBIfam" id="NF037981">
    <property type="entry name" value="NCS2_1"/>
    <property type="match status" value="1"/>
</dbReference>
<dbReference type="InterPro" id="IPR006043">
    <property type="entry name" value="NCS2"/>
</dbReference>
<reference evidence="9 10" key="1">
    <citation type="submission" date="2020-08" db="EMBL/GenBank/DDBJ databases">
        <title>Sequencing the genomes of 1000 actinobacteria strains.</title>
        <authorList>
            <person name="Klenk H.-P."/>
        </authorList>
    </citation>
    <scope>NUCLEOTIDE SEQUENCE [LARGE SCALE GENOMIC DNA]</scope>
    <source>
        <strain evidence="9 10">DSM 44230</strain>
    </source>
</reference>
<keyword evidence="6 8" id="KW-1133">Transmembrane helix</keyword>
<feature type="transmembrane region" description="Helical" evidence="8">
    <location>
        <begin position="168"/>
        <end position="186"/>
    </location>
</feature>
<accession>A0A7W7FVG8</accession>
<comment type="caution">
    <text evidence="9">The sequence shown here is derived from an EMBL/GenBank/DDBJ whole genome shotgun (WGS) entry which is preliminary data.</text>
</comment>
<keyword evidence="5 8" id="KW-0812">Transmembrane</keyword>
<dbReference type="Proteomes" id="UP000533598">
    <property type="component" value="Unassembled WGS sequence"/>
</dbReference>